<evidence type="ECO:0000256" key="4">
    <source>
        <dbReference type="ARBA" id="ARBA00022692"/>
    </source>
</evidence>
<evidence type="ECO:0000259" key="13">
    <source>
        <dbReference type="Pfam" id="PF02355"/>
    </source>
</evidence>
<feature type="transmembrane region" description="Helical" evidence="12">
    <location>
        <begin position="134"/>
        <end position="151"/>
    </location>
</feature>
<organism evidence="14 15">
    <name type="scientific">Defluviitalea raffinosedens</name>
    <dbReference type="NCBI Taxonomy" id="1450156"/>
    <lineage>
        <taxon>Bacteria</taxon>
        <taxon>Bacillati</taxon>
        <taxon>Bacillota</taxon>
        <taxon>Clostridia</taxon>
        <taxon>Lachnospirales</taxon>
        <taxon>Defluviitaleaceae</taxon>
        <taxon>Defluviitalea</taxon>
    </lineage>
</organism>
<evidence type="ECO:0000256" key="11">
    <source>
        <dbReference type="ARBA" id="ARBA00061053"/>
    </source>
</evidence>
<reference evidence="14 15" key="1">
    <citation type="submission" date="2019-12" db="EMBL/GenBank/DDBJ databases">
        <title>Defluviitalea raffinosedens, isolated from a biogas fermenter, genome sequencing and characterization.</title>
        <authorList>
            <person name="Rettenmaier R."/>
            <person name="Schneider M."/>
            <person name="Neuhaus K."/>
            <person name="Liebl W."/>
            <person name="Zverlov V."/>
        </authorList>
    </citation>
    <scope>NUCLEOTIDE SEQUENCE [LARGE SCALE GENOMIC DNA]</scope>
    <source>
        <strain evidence="14 15">249c-K6</strain>
    </source>
</reference>
<dbReference type="HAMAP" id="MF_01464_B">
    <property type="entry name" value="SecF_B"/>
    <property type="match status" value="1"/>
</dbReference>
<feature type="transmembrane region" description="Helical" evidence="12">
    <location>
        <begin position="262"/>
        <end position="286"/>
    </location>
</feature>
<dbReference type="EMBL" id="WSLF01000005">
    <property type="protein sequence ID" value="KAE9634436.1"/>
    <property type="molecule type" value="Genomic_DNA"/>
</dbReference>
<feature type="domain" description="Protein export membrane protein SecD/SecF C-terminal" evidence="13">
    <location>
        <begin position="115"/>
        <end position="289"/>
    </location>
</feature>
<name>A0A7C8LEN5_9FIRM</name>
<evidence type="ECO:0000256" key="6">
    <source>
        <dbReference type="ARBA" id="ARBA00022989"/>
    </source>
</evidence>
<evidence type="ECO:0000313" key="15">
    <source>
        <dbReference type="Proteomes" id="UP000483018"/>
    </source>
</evidence>
<keyword evidence="4 12" id="KW-0812">Transmembrane</keyword>
<comment type="subunit">
    <text evidence="12">Forms a complex with SecD. Part of the essential Sec protein translocation apparatus which comprises SecA, SecYEG and auxiliary proteins SecDF. Other proteins may also be involved.</text>
</comment>
<dbReference type="InterPro" id="IPR055344">
    <property type="entry name" value="SecD_SecF_C_bact"/>
</dbReference>
<evidence type="ECO:0000256" key="2">
    <source>
        <dbReference type="ARBA" id="ARBA00022448"/>
    </source>
</evidence>
<dbReference type="OrthoDB" id="9805019at2"/>
<dbReference type="RefSeq" id="WP_158740167.1">
    <property type="nucleotide sequence ID" value="NZ_WSLF01000005.1"/>
</dbReference>
<accession>A0A7C8LEN5</accession>
<dbReference type="Pfam" id="PF02355">
    <property type="entry name" value="SecD_SecF_C"/>
    <property type="match status" value="1"/>
</dbReference>
<protein>
    <recommendedName>
        <fullName evidence="12">Protein-export membrane protein SecF</fullName>
    </recommendedName>
</protein>
<feature type="transmembrane region" description="Helical" evidence="12">
    <location>
        <begin position="186"/>
        <end position="207"/>
    </location>
</feature>
<dbReference type="AlphaFoldDB" id="A0A7C8LEN5"/>
<evidence type="ECO:0000256" key="3">
    <source>
        <dbReference type="ARBA" id="ARBA00022475"/>
    </source>
</evidence>
<comment type="similarity">
    <text evidence="12">Belongs to the SecD/SecF family. SecF subfamily.</text>
</comment>
<dbReference type="NCBIfam" id="TIGR00966">
    <property type="entry name" value="transloc_SecF"/>
    <property type="match status" value="1"/>
</dbReference>
<evidence type="ECO:0000256" key="10">
    <source>
        <dbReference type="ARBA" id="ARBA00060856"/>
    </source>
</evidence>
<dbReference type="GO" id="GO:0043952">
    <property type="term" value="P:protein transport by the Sec complex"/>
    <property type="evidence" value="ECO:0007669"/>
    <property type="project" value="UniProtKB-UniRule"/>
</dbReference>
<evidence type="ECO:0000256" key="8">
    <source>
        <dbReference type="ARBA" id="ARBA00023136"/>
    </source>
</evidence>
<keyword evidence="8 12" id="KW-0472">Membrane</keyword>
<comment type="function">
    <text evidence="9 12">Part of the Sec protein translocase complex. Interacts with the SecYEG preprotein conducting channel. SecDF uses the proton motive force (PMF) to complete protein translocation after the ATP-dependent function of SecA.</text>
</comment>
<evidence type="ECO:0000256" key="12">
    <source>
        <dbReference type="HAMAP-Rule" id="MF_01464"/>
    </source>
</evidence>
<dbReference type="NCBIfam" id="TIGR00916">
    <property type="entry name" value="2A0604s01"/>
    <property type="match status" value="1"/>
</dbReference>
<evidence type="ECO:0000256" key="7">
    <source>
        <dbReference type="ARBA" id="ARBA00023010"/>
    </source>
</evidence>
<comment type="similarity">
    <text evidence="10">In the C-terminal section; belongs to the SecD/SecF family. SecF subfamily.</text>
</comment>
<dbReference type="GO" id="GO:0065002">
    <property type="term" value="P:intracellular protein transmembrane transport"/>
    <property type="evidence" value="ECO:0007669"/>
    <property type="project" value="UniProtKB-UniRule"/>
</dbReference>
<dbReference type="InterPro" id="IPR022645">
    <property type="entry name" value="SecD/SecF_bac"/>
</dbReference>
<dbReference type="GO" id="GO:0006605">
    <property type="term" value="P:protein targeting"/>
    <property type="evidence" value="ECO:0007669"/>
    <property type="project" value="UniProtKB-UniRule"/>
</dbReference>
<dbReference type="PANTHER" id="PTHR30081">
    <property type="entry name" value="PROTEIN-EXPORT MEMBRANE PROTEIN SEC"/>
    <property type="match status" value="1"/>
</dbReference>
<dbReference type="InterPro" id="IPR022813">
    <property type="entry name" value="SecD/SecF_arch_bac"/>
</dbReference>
<keyword evidence="7 12" id="KW-0811">Translocation</keyword>
<keyword evidence="2 12" id="KW-0813">Transport</keyword>
<keyword evidence="3 12" id="KW-1003">Cell membrane</keyword>
<comment type="subcellular location">
    <subcellularLocation>
        <location evidence="1 12">Cell membrane</location>
        <topology evidence="1 12">Multi-pass membrane protein</topology>
    </subcellularLocation>
</comment>
<evidence type="ECO:0000256" key="5">
    <source>
        <dbReference type="ARBA" id="ARBA00022927"/>
    </source>
</evidence>
<dbReference type="FunFam" id="1.20.1640.10:FF:000024">
    <property type="entry name" value="Multifunctional fusion protein"/>
    <property type="match status" value="1"/>
</dbReference>
<feature type="transmembrane region" description="Helical" evidence="12">
    <location>
        <begin position="9"/>
        <end position="29"/>
    </location>
</feature>
<dbReference type="PANTHER" id="PTHR30081:SF8">
    <property type="entry name" value="PROTEIN TRANSLOCASE SUBUNIT SECF"/>
    <property type="match status" value="1"/>
</dbReference>
<dbReference type="GO" id="GO:0005886">
    <property type="term" value="C:plasma membrane"/>
    <property type="evidence" value="ECO:0007669"/>
    <property type="project" value="UniProtKB-SubCell"/>
</dbReference>
<dbReference type="SUPFAM" id="SSF82866">
    <property type="entry name" value="Multidrug efflux transporter AcrB transmembrane domain"/>
    <property type="match status" value="1"/>
</dbReference>
<proteinExistence type="inferred from homology"/>
<evidence type="ECO:0000313" key="14">
    <source>
        <dbReference type="EMBL" id="KAE9634436.1"/>
    </source>
</evidence>
<evidence type="ECO:0000256" key="9">
    <source>
        <dbReference type="ARBA" id="ARBA00059018"/>
    </source>
</evidence>
<comment type="similarity">
    <text evidence="11">In the N-terminal section; belongs to the SecD/SecF family. SecD subfamily.</text>
</comment>
<dbReference type="GO" id="GO:0015450">
    <property type="term" value="F:protein-transporting ATPase activity"/>
    <property type="evidence" value="ECO:0007669"/>
    <property type="project" value="InterPro"/>
</dbReference>
<dbReference type="Gene3D" id="1.20.1640.10">
    <property type="entry name" value="Multidrug efflux transporter AcrB transmembrane domain"/>
    <property type="match status" value="1"/>
</dbReference>
<dbReference type="InterPro" id="IPR048634">
    <property type="entry name" value="SecD_SecF_C"/>
</dbReference>
<comment type="caution">
    <text evidence="14">The sequence shown here is derived from an EMBL/GenBank/DDBJ whole genome shotgun (WGS) entry which is preliminary data.</text>
</comment>
<gene>
    <name evidence="12 14" type="primary">secF</name>
    <name evidence="14" type="ORF">GND95_07125</name>
</gene>
<dbReference type="PRINTS" id="PR01755">
    <property type="entry name" value="SECFTRNLCASE"/>
</dbReference>
<sequence>MNIIAKRKIWFTVSIILILAGLLAMPINAMMGNGILNFDVEFAGGTVMEINIGQDFDITNDIKPVVVEITGDENPQISRSGEQGVVIKTKSIDSETRTKLYDALKEKYNLDGMNDLLNVDDVSPTISTEMQLKALQALLIASILMLIYITFRFKDWRFGLAAVLPLIHDVLIVLAVYSIGRVPVNNSFIAAILTIVGYSINDTIVVFDRIRENRKAAKKGDLEGLIDRSISQTIVRSINTSVTTLLTITVLYFLGVQSIKEFALPLIVGIIAGTYSSIFIASPLWYEFQNFHKKPFSKTA</sequence>
<evidence type="ECO:0000256" key="1">
    <source>
        <dbReference type="ARBA" id="ARBA00004651"/>
    </source>
</evidence>
<feature type="transmembrane region" description="Helical" evidence="12">
    <location>
        <begin position="158"/>
        <end position="180"/>
    </location>
</feature>
<keyword evidence="6 12" id="KW-1133">Transmembrane helix</keyword>
<dbReference type="InterPro" id="IPR005665">
    <property type="entry name" value="SecF_bac"/>
</dbReference>
<feature type="transmembrane region" description="Helical" evidence="12">
    <location>
        <begin position="238"/>
        <end position="256"/>
    </location>
</feature>
<keyword evidence="5 12" id="KW-0653">Protein transport</keyword>
<keyword evidence="15" id="KW-1185">Reference proteome</keyword>
<dbReference type="Proteomes" id="UP000483018">
    <property type="component" value="Unassembled WGS sequence"/>
</dbReference>